<feature type="signal peptide" evidence="2">
    <location>
        <begin position="1"/>
        <end position="17"/>
    </location>
</feature>
<dbReference type="PANTHER" id="PTHR36771">
    <property type="entry name" value="POTASSIUM TRANSPORTER"/>
    <property type="match status" value="1"/>
</dbReference>
<dbReference type="PANTHER" id="PTHR36771:SF2">
    <property type="entry name" value="POTASSIUM TRANSPORTER"/>
    <property type="match status" value="1"/>
</dbReference>
<keyword evidence="1" id="KW-0812">Transmembrane</keyword>
<keyword evidence="2" id="KW-0732">Signal</keyword>
<accession>A0AAE0BT90</accession>
<protein>
    <submittedName>
        <fullName evidence="3">Uncharacterized protein</fullName>
    </submittedName>
</protein>
<sequence length="190" mass="20601">MQNIKAICFCLLFLATGFRNETFDKRPDDARSSAIMLWRSNLDTSRKNLKVQARESQSEAYARIRESRARAKAERERAEKGGRGGGLGGILGALDFQEDIEADRGLLAKAKRLRKGDKMSRDQYNALQRKVGGTKDGFFGETVDVKGKYSEKGYTTGSDTASTSMGSIVGAILALGGVVATLVALQVASL</sequence>
<keyword evidence="1" id="KW-1133">Transmembrane helix</keyword>
<keyword evidence="1" id="KW-0472">Membrane</keyword>
<dbReference type="AlphaFoldDB" id="A0AAE0BT90"/>
<evidence type="ECO:0000313" key="4">
    <source>
        <dbReference type="Proteomes" id="UP001190700"/>
    </source>
</evidence>
<dbReference type="Proteomes" id="UP001190700">
    <property type="component" value="Unassembled WGS sequence"/>
</dbReference>
<gene>
    <name evidence="3" type="ORF">CYMTET_48890</name>
</gene>
<reference evidence="3 4" key="1">
    <citation type="journal article" date="2015" name="Genome Biol. Evol.">
        <title>Comparative Genomics of a Bacterivorous Green Alga Reveals Evolutionary Causalities and Consequences of Phago-Mixotrophic Mode of Nutrition.</title>
        <authorList>
            <person name="Burns J.A."/>
            <person name="Paasch A."/>
            <person name="Narechania A."/>
            <person name="Kim E."/>
        </authorList>
    </citation>
    <scope>NUCLEOTIDE SEQUENCE [LARGE SCALE GENOMIC DNA]</scope>
    <source>
        <strain evidence="3 4">PLY_AMNH</strain>
    </source>
</reference>
<evidence type="ECO:0000256" key="1">
    <source>
        <dbReference type="SAM" id="Phobius"/>
    </source>
</evidence>
<comment type="caution">
    <text evidence="3">The sequence shown here is derived from an EMBL/GenBank/DDBJ whole genome shotgun (WGS) entry which is preliminary data.</text>
</comment>
<evidence type="ECO:0000256" key="2">
    <source>
        <dbReference type="SAM" id="SignalP"/>
    </source>
</evidence>
<keyword evidence="4" id="KW-1185">Reference proteome</keyword>
<feature type="chain" id="PRO_5042102231" evidence="2">
    <location>
        <begin position="18"/>
        <end position="190"/>
    </location>
</feature>
<organism evidence="3 4">
    <name type="scientific">Cymbomonas tetramitiformis</name>
    <dbReference type="NCBI Taxonomy" id="36881"/>
    <lineage>
        <taxon>Eukaryota</taxon>
        <taxon>Viridiplantae</taxon>
        <taxon>Chlorophyta</taxon>
        <taxon>Pyramimonadophyceae</taxon>
        <taxon>Pyramimonadales</taxon>
        <taxon>Pyramimonadaceae</taxon>
        <taxon>Cymbomonas</taxon>
    </lineage>
</organism>
<dbReference type="EMBL" id="LGRX02033413">
    <property type="protein sequence ID" value="KAK3241332.1"/>
    <property type="molecule type" value="Genomic_DNA"/>
</dbReference>
<feature type="transmembrane region" description="Helical" evidence="1">
    <location>
        <begin position="168"/>
        <end position="188"/>
    </location>
</feature>
<name>A0AAE0BT90_9CHLO</name>
<proteinExistence type="predicted"/>
<evidence type="ECO:0000313" key="3">
    <source>
        <dbReference type="EMBL" id="KAK3241332.1"/>
    </source>
</evidence>